<evidence type="ECO:0000256" key="1">
    <source>
        <dbReference type="SAM" id="MobiDB-lite"/>
    </source>
</evidence>
<dbReference type="AlphaFoldDB" id="A0A9P7K9S7"/>
<feature type="region of interest" description="Disordered" evidence="1">
    <location>
        <begin position="304"/>
        <end position="562"/>
    </location>
</feature>
<keyword evidence="3" id="KW-1185">Reference proteome</keyword>
<dbReference type="OrthoDB" id="2681654at2759"/>
<feature type="compositionally biased region" description="Basic and acidic residues" evidence="1">
    <location>
        <begin position="527"/>
        <end position="536"/>
    </location>
</feature>
<sequence length="623" mass="69195">MAHGGTPLGFSAPSLETSYQAQIDDLVQRNRTLEHTKQKLAEQVAHESSRSKEAIGALQKQWQVEQAEWRDGCDVLQSCHRVVQLQNVVEIEKERINVLKELDAARKEKLLRLQRDFRITMFQAREAELEERIRELEEASDAKDAAIEESARRLKTRNAQLIAQAQAKDQELAVADEQKEELNGRLAGLQLQFTRLQADADKLATSLERTTLQCESAVTTRDGLKHTNEELKRSNADMLRQIDKWQTLENKGDAEAEAQRKKRIELEVQAKDLQSQLEKVAEEHEKSVEKEKRKVEKLKTGIQEWQAESEKYEQESEDAQKRLAKAEKQIAKLKDALELERSRARPPSPEMQHALSPPIPVDASEDEEVAQPSPPSEPPVKHKAQTKAPAKAKVAELVNGEAGPSDTTTEGTMKPTAKKRKPKVAAADSDIEEILPAEKSKQKPRSKPKASPVPKQPDGDVEEVPPQKPKPKSKGKGKAKAVDELAPENEVEIVGADRGKKRKAGADADGEVVAAQKPIRKRQSKRAGSELRDAGTKARKAGNAVESDTEEKEPPAKKKRKINIFPTNVKPTAFNFMPDIDGGLNIPTVLSPVKDTDAVPIRSTSGSVIGSIGSMLRNSFTRR</sequence>
<comment type="caution">
    <text evidence="2">The sequence shown here is derived from an EMBL/GenBank/DDBJ whole genome shotgun (WGS) entry which is preliminary data.</text>
</comment>
<reference evidence="2" key="2">
    <citation type="submission" date="2021-10" db="EMBL/GenBank/DDBJ databases">
        <title>Phylogenomics reveals ancestral predisposition of the termite-cultivated fungus Termitomyces towards a domesticated lifestyle.</title>
        <authorList>
            <person name="Auxier B."/>
            <person name="Grum-Grzhimaylo A."/>
            <person name="Cardenas M.E."/>
            <person name="Lodge J.D."/>
            <person name="Laessoe T."/>
            <person name="Pedersen O."/>
            <person name="Smith M.E."/>
            <person name="Kuyper T.W."/>
            <person name="Franco-Molano E.A."/>
            <person name="Baroni T.J."/>
            <person name="Aanen D.K."/>
        </authorList>
    </citation>
    <scope>NUCLEOTIDE SEQUENCE</scope>
    <source>
        <strain evidence="2">AP01</strain>
        <tissue evidence="2">Mycelium</tissue>
    </source>
</reference>
<feature type="compositionally biased region" description="Basic and acidic residues" evidence="1">
    <location>
        <begin position="308"/>
        <end position="343"/>
    </location>
</feature>
<proteinExistence type="predicted"/>
<accession>A0A9P7K9S7</accession>
<reference evidence="2" key="1">
    <citation type="submission" date="2020-07" db="EMBL/GenBank/DDBJ databases">
        <authorList>
            <person name="Nieuwenhuis M."/>
            <person name="Van De Peppel L.J.J."/>
        </authorList>
    </citation>
    <scope>NUCLEOTIDE SEQUENCE</scope>
    <source>
        <strain evidence="2">AP01</strain>
        <tissue evidence="2">Mycelium</tissue>
    </source>
</reference>
<protein>
    <submittedName>
        <fullName evidence="2">Uncharacterized protein</fullName>
    </submittedName>
</protein>
<evidence type="ECO:0000313" key="3">
    <source>
        <dbReference type="Proteomes" id="UP000775547"/>
    </source>
</evidence>
<organism evidence="2 3">
    <name type="scientific">Asterophora parasitica</name>
    <dbReference type="NCBI Taxonomy" id="117018"/>
    <lineage>
        <taxon>Eukaryota</taxon>
        <taxon>Fungi</taxon>
        <taxon>Dikarya</taxon>
        <taxon>Basidiomycota</taxon>
        <taxon>Agaricomycotina</taxon>
        <taxon>Agaricomycetes</taxon>
        <taxon>Agaricomycetidae</taxon>
        <taxon>Agaricales</taxon>
        <taxon>Tricholomatineae</taxon>
        <taxon>Lyophyllaceae</taxon>
        <taxon>Asterophora</taxon>
    </lineage>
</organism>
<evidence type="ECO:0000313" key="2">
    <source>
        <dbReference type="EMBL" id="KAG5642583.1"/>
    </source>
</evidence>
<dbReference type="Proteomes" id="UP000775547">
    <property type="component" value="Unassembled WGS sequence"/>
</dbReference>
<name>A0A9P7K9S7_9AGAR</name>
<dbReference type="EMBL" id="JABCKV010000174">
    <property type="protein sequence ID" value="KAG5642583.1"/>
    <property type="molecule type" value="Genomic_DNA"/>
</dbReference>
<gene>
    <name evidence="2" type="ORF">DXG03_002534</name>
</gene>
<feature type="compositionally biased region" description="Basic residues" evidence="1">
    <location>
        <begin position="469"/>
        <end position="479"/>
    </location>
</feature>